<dbReference type="Gene3D" id="3.40.50.720">
    <property type="entry name" value="NAD(P)-binding Rossmann-like Domain"/>
    <property type="match status" value="1"/>
</dbReference>
<dbReference type="InterPro" id="IPR002347">
    <property type="entry name" value="SDR_fam"/>
</dbReference>
<keyword evidence="2" id="KW-0560">Oxidoreductase</keyword>
<gene>
    <name evidence="3" type="ORF">GM658_08885</name>
</gene>
<dbReference type="CDD" id="cd05233">
    <property type="entry name" value="SDR_c"/>
    <property type="match status" value="1"/>
</dbReference>
<dbReference type="OrthoDB" id="9806974at2"/>
<dbReference type="PANTHER" id="PTHR43639:SF1">
    <property type="entry name" value="SHORT-CHAIN DEHYDROGENASE_REDUCTASE FAMILY PROTEIN"/>
    <property type="match status" value="1"/>
</dbReference>
<dbReference type="PANTHER" id="PTHR43639">
    <property type="entry name" value="OXIDOREDUCTASE, SHORT-CHAIN DEHYDROGENASE/REDUCTASE FAMILY (AFU_ORTHOLOGUE AFUA_5G02870)"/>
    <property type="match status" value="1"/>
</dbReference>
<dbReference type="Proteomes" id="UP000472320">
    <property type="component" value="Unassembled WGS sequence"/>
</dbReference>
<dbReference type="InterPro" id="IPR036291">
    <property type="entry name" value="NAD(P)-bd_dom_sf"/>
</dbReference>
<protein>
    <submittedName>
        <fullName evidence="3">SDR family oxidoreductase</fullName>
    </submittedName>
</protein>
<dbReference type="RefSeq" id="WP_155453649.1">
    <property type="nucleotide sequence ID" value="NZ_WNKX01000005.1"/>
</dbReference>
<organism evidence="3 4">
    <name type="scientific">Massilia eburnea</name>
    <dbReference type="NCBI Taxonomy" id="1776165"/>
    <lineage>
        <taxon>Bacteria</taxon>
        <taxon>Pseudomonadati</taxon>
        <taxon>Pseudomonadota</taxon>
        <taxon>Betaproteobacteria</taxon>
        <taxon>Burkholderiales</taxon>
        <taxon>Oxalobacteraceae</taxon>
        <taxon>Telluria group</taxon>
        <taxon>Massilia</taxon>
    </lineage>
</organism>
<evidence type="ECO:0000313" key="4">
    <source>
        <dbReference type="Proteomes" id="UP000472320"/>
    </source>
</evidence>
<dbReference type="FunFam" id="3.40.50.720:FF:000084">
    <property type="entry name" value="Short-chain dehydrogenase reductase"/>
    <property type="match status" value="1"/>
</dbReference>
<proteinExistence type="inferred from homology"/>
<dbReference type="PRINTS" id="PR00081">
    <property type="entry name" value="GDHRDH"/>
</dbReference>
<dbReference type="EMBL" id="WNKX01000005">
    <property type="protein sequence ID" value="MTW10719.1"/>
    <property type="molecule type" value="Genomic_DNA"/>
</dbReference>
<comment type="caution">
    <text evidence="3">The sequence shown here is derived from an EMBL/GenBank/DDBJ whole genome shotgun (WGS) entry which is preliminary data.</text>
</comment>
<dbReference type="SUPFAM" id="SSF51735">
    <property type="entry name" value="NAD(P)-binding Rossmann-fold domains"/>
    <property type="match status" value="1"/>
</dbReference>
<keyword evidence="4" id="KW-1185">Reference proteome</keyword>
<evidence type="ECO:0000313" key="3">
    <source>
        <dbReference type="EMBL" id="MTW10719.1"/>
    </source>
</evidence>
<dbReference type="AlphaFoldDB" id="A0A6L6QET9"/>
<name>A0A6L6QET9_9BURK</name>
<comment type="similarity">
    <text evidence="1">Belongs to the short-chain dehydrogenases/reductases (SDR) family.</text>
</comment>
<dbReference type="Pfam" id="PF13561">
    <property type="entry name" value="adh_short_C2"/>
    <property type="match status" value="1"/>
</dbReference>
<dbReference type="GO" id="GO:0016491">
    <property type="term" value="F:oxidoreductase activity"/>
    <property type="evidence" value="ECO:0007669"/>
    <property type="project" value="UniProtKB-KW"/>
</dbReference>
<sequence length="242" mass="25572">MTTQQKTIIVTGASQGIGASVVRSFLDRGYNVVANSRNISQAGPFQASERLALVDGDIGTPATAARIVEVAIQRFGGIDGLVNNAGIFIVKPFIDYTSEDLNALVHTNLEGYLYITQLVIRQMLAQKRGGSITSISSVLTRNPHASLTCAVPMFTKGGIDAASLNLAAEYAHAGIRVNVVAPGAVDTPLHANTPKDFMKSLAPLNTISSPEEIAEAVLYLTEAKNVTGEILRVDGGAHNGKW</sequence>
<reference evidence="3 4" key="1">
    <citation type="submission" date="2019-11" db="EMBL/GenBank/DDBJ databases">
        <title>Type strains purchased from KCTC, JCM and DSMZ.</title>
        <authorList>
            <person name="Lu H."/>
        </authorList>
    </citation>
    <scope>NUCLEOTIDE SEQUENCE [LARGE SCALE GENOMIC DNA]</scope>
    <source>
        <strain evidence="3 4">JCM 31587</strain>
    </source>
</reference>
<evidence type="ECO:0000256" key="2">
    <source>
        <dbReference type="ARBA" id="ARBA00023002"/>
    </source>
</evidence>
<accession>A0A6L6QET9</accession>
<evidence type="ECO:0000256" key="1">
    <source>
        <dbReference type="ARBA" id="ARBA00006484"/>
    </source>
</evidence>